<evidence type="ECO:0000313" key="3">
    <source>
        <dbReference type="Proteomes" id="UP000198243"/>
    </source>
</evidence>
<reference evidence="3" key="1">
    <citation type="submission" date="2016-06" db="EMBL/GenBank/DDBJ databases">
        <authorList>
            <person name="Varghese N."/>
            <person name="Submissions Spin"/>
        </authorList>
    </citation>
    <scope>NUCLEOTIDE SEQUENCE [LARGE SCALE GENOMIC DNA]</scope>
    <source>
        <strain evidence="3">DSM 44875</strain>
    </source>
</reference>
<proteinExistence type="predicted"/>
<dbReference type="Proteomes" id="UP000198243">
    <property type="component" value="Chromosome I"/>
</dbReference>
<dbReference type="SUPFAM" id="SSF160904">
    <property type="entry name" value="Jann2411-like"/>
    <property type="match status" value="1"/>
</dbReference>
<dbReference type="InterPro" id="IPR021005">
    <property type="entry name" value="Znf_CGNR"/>
</dbReference>
<evidence type="ECO:0000313" key="2">
    <source>
        <dbReference type="EMBL" id="SCE86726.1"/>
    </source>
</evidence>
<dbReference type="EMBL" id="LT607412">
    <property type="protein sequence ID" value="SCE86726.1"/>
    <property type="molecule type" value="Genomic_DNA"/>
</dbReference>
<protein>
    <submittedName>
        <fullName evidence="2">Conserved protein containing a Zn-ribbon-like motif, possibly RNA-binding</fullName>
    </submittedName>
</protein>
<sequence>MRGDAGQLVMLVSVTTEDADARRPAPGRLRLVQDFCNSVDFEGGWDDLADPGGLTTWLAAKGHAVREGGLGPDDVGRALRFREALRDLLSVPAHHGRPGPQDESPGLDRRERGRRVLAEAAADLPLAVVVGERFTIAPTGTGLSGALAAILVALAFGDADRTLSRLKVCQADSCRWVFYDQSRNGSSRWCTMQLCGARNKNRVYRRRQREAVE</sequence>
<dbReference type="Gene3D" id="1.10.3300.10">
    <property type="entry name" value="Jann2411-like domain"/>
    <property type="match status" value="1"/>
</dbReference>
<accession>A0A1C4VRX8</accession>
<dbReference type="InterPro" id="IPR010852">
    <property type="entry name" value="ABATE"/>
</dbReference>
<name>A0A1C4VRX8_9ACTN</name>
<feature type="domain" description="Zinc finger CGNR" evidence="1">
    <location>
        <begin position="165"/>
        <end position="208"/>
    </location>
</feature>
<dbReference type="AlphaFoldDB" id="A0A1C4VRX8"/>
<dbReference type="Pfam" id="PF07336">
    <property type="entry name" value="ABATE"/>
    <property type="match status" value="1"/>
</dbReference>
<dbReference type="InterPro" id="IPR023286">
    <property type="entry name" value="ABATE_dom_sf"/>
</dbReference>
<organism evidence="2 3">
    <name type="scientific">Micromonospora coriariae</name>
    <dbReference type="NCBI Taxonomy" id="285665"/>
    <lineage>
        <taxon>Bacteria</taxon>
        <taxon>Bacillati</taxon>
        <taxon>Actinomycetota</taxon>
        <taxon>Actinomycetes</taxon>
        <taxon>Micromonosporales</taxon>
        <taxon>Micromonosporaceae</taxon>
        <taxon>Micromonospora</taxon>
    </lineage>
</organism>
<dbReference type="PANTHER" id="PTHR35525">
    <property type="entry name" value="BLL6575 PROTEIN"/>
    <property type="match status" value="1"/>
</dbReference>
<evidence type="ECO:0000259" key="1">
    <source>
        <dbReference type="Pfam" id="PF11706"/>
    </source>
</evidence>
<dbReference type="PANTHER" id="PTHR35525:SF3">
    <property type="entry name" value="BLL6575 PROTEIN"/>
    <property type="match status" value="1"/>
</dbReference>
<dbReference type="OrthoDB" id="123307at2"/>
<dbReference type="Pfam" id="PF11706">
    <property type="entry name" value="zf-CGNR"/>
    <property type="match status" value="1"/>
</dbReference>
<gene>
    <name evidence="2" type="ORF">GA0070607_2559</name>
</gene>
<keyword evidence="3" id="KW-1185">Reference proteome</keyword>